<sequence>MGKKLVKFLFIFALVGSGFFGVVGSKAEAASSNNGYIKTNGGKCTVRMYTDYYTYSKTASTVDSWATATGTCKTMYYKMTVKYGDSGHSAGKQQFTGSFSRQTPTKAFAISQIGKSEPYNSYRIRIDLYSDSNRKNHIGATDTKVIINR</sequence>
<feature type="chain" id="PRO_5039679513" evidence="1">
    <location>
        <begin position="21"/>
        <end position="149"/>
    </location>
</feature>
<feature type="signal peptide" evidence="1">
    <location>
        <begin position="1"/>
        <end position="20"/>
    </location>
</feature>
<dbReference type="EMBL" id="VTEQ01000003">
    <property type="protein sequence ID" value="TYS53760.1"/>
    <property type="molecule type" value="Genomic_DNA"/>
</dbReference>
<keyword evidence="1" id="KW-0732">Signal</keyword>
<reference evidence="2 3" key="1">
    <citation type="submission" date="2019-08" db="EMBL/GenBank/DDBJ databases">
        <title>Bacillus genomes from the desert of Cuatro Cienegas, Coahuila.</title>
        <authorList>
            <person name="Olmedo-Alvarez G."/>
        </authorList>
    </citation>
    <scope>NUCLEOTIDE SEQUENCE [LARGE SCALE GENOMIC DNA]</scope>
    <source>
        <strain evidence="2 3">CH108_3D</strain>
    </source>
</reference>
<gene>
    <name evidence="2" type="ORF">FZC83_11015</name>
</gene>
<evidence type="ECO:0000313" key="3">
    <source>
        <dbReference type="Proteomes" id="UP000322997"/>
    </source>
</evidence>
<accession>A0A5D4RS15</accession>
<dbReference type="AlphaFoldDB" id="A0A5D4RS15"/>
<proteinExistence type="predicted"/>
<evidence type="ECO:0000256" key="1">
    <source>
        <dbReference type="SAM" id="SignalP"/>
    </source>
</evidence>
<dbReference type="RefSeq" id="WP_056536932.1">
    <property type="nucleotide sequence ID" value="NZ_CP128801.1"/>
</dbReference>
<comment type="caution">
    <text evidence="2">The sequence shown here is derived from an EMBL/GenBank/DDBJ whole genome shotgun (WGS) entry which is preliminary data.</text>
</comment>
<name>A0A5D4RS15_9BACI</name>
<protein>
    <submittedName>
        <fullName evidence="2">Uncharacterized protein</fullName>
    </submittedName>
</protein>
<dbReference type="Proteomes" id="UP000322997">
    <property type="component" value="Unassembled WGS sequence"/>
</dbReference>
<evidence type="ECO:0000313" key="2">
    <source>
        <dbReference type="EMBL" id="TYS53760.1"/>
    </source>
</evidence>
<organism evidence="2 3">
    <name type="scientific">Rossellomorea marisflavi</name>
    <dbReference type="NCBI Taxonomy" id="189381"/>
    <lineage>
        <taxon>Bacteria</taxon>
        <taxon>Bacillati</taxon>
        <taxon>Bacillota</taxon>
        <taxon>Bacilli</taxon>
        <taxon>Bacillales</taxon>
        <taxon>Bacillaceae</taxon>
        <taxon>Rossellomorea</taxon>
    </lineage>
</organism>